<evidence type="ECO:0000313" key="2">
    <source>
        <dbReference type="Proteomes" id="UP000230750"/>
    </source>
</evidence>
<dbReference type="Pfam" id="PF14969">
    <property type="entry name" value="DUF4508"/>
    <property type="match status" value="1"/>
</dbReference>
<proteinExistence type="predicted"/>
<keyword evidence="2" id="KW-1185">Reference proteome</keyword>
<dbReference type="PANTHER" id="PTHR16260:SF3">
    <property type="entry name" value="CHROMOSOME 14 OPEN READING FRAME 119-LIKE-RELATED"/>
    <property type="match status" value="1"/>
</dbReference>
<dbReference type="PANTHER" id="PTHR16260">
    <property type="entry name" value="SIMILAR TO 1700123O20RIK PROTEIN"/>
    <property type="match status" value="1"/>
</dbReference>
<dbReference type="EMBL" id="MRZV01000250">
    <property type="protein sequence ID" value="PIK54385.1"/>
    <property type="molecule type" value="Genomic_DNA"/>
</dbReference>
<gene>
    <name evidence="1" type="ORF">BSL78_08703</name>
</gene>
<dbReference type="AlphaFoldDB" id="A0A2G8L2E4"/>
<dbReference type="InterPro" id="IPR028019">
    <property type="entry name" value="DUF4508"/>
</dbReference>
<protein>
    <submittedName>
        <fullName evidence="1">Uncharacterized protein</fullName>
    </submittedName>
</protein>
<organism evidence="1 2">
    <name type="scientific">Stichopus japonicus</name>
    <name type="common">Sea cucumber</name>
    <dbReference type="NCBI Taxonomy" id="307972"/>
    <lineage>
        <taxon>Eukaryota</taxon>
        <taxon>Metazoa</taxon>
        <taxon>Echinodermata</taxon>
        <taxon>Eleutherozoa</taxon>
        <taxon>Echinozoa</taxon>
        <taxon>Holothuroidea</taxon>
        <taxon>Aspidochirotacea</taxon>
        <taxon>Aspidochirotida</taxon>
        <taxon>Stichopodidae</taxon>
        <taxon>Apostichopus</taxon>
    </lineage>
</organism>
<evidence type="ECO:0000313" key="1">
    <source>
        <dbReference type="EMBL" id="PIK54385.1"/>
    </source>
</evidence>
<comment type="caution">
    <text evidence="1">The sequence shown here is derived from an EMBL/GenBank/DDBJ whole genome shotgun (WGS) entry which is preliminary data.</text>
</comment>
<reference evidence="1 2" key="1">
    <citation type="journal article" date="2017" name="PLoS Biol.">
        <title>The sea cucumber genome provides insights into morphological evolution and visceral regeneration.</title>
        <authorList>
            <person name="Zhang X."/>
            <person name="Sun L."/>
            <person name="Yuan J."/>
            <person name="Sun Y."/>
            <person name="Gao Y."/>
            <person name="Zhang L."/>
            <person name="Li S."/>
            <person name="Dai H."/>
            <person name="Hamel J.F."/>
            <person name="Liu C."/>
            <person name="Yu Y."/>
            <person name="Liu S."/>
            <person name="Lin W."/>
            <person name="Guo K."/>
            <person name="Jin S."/>
            <person name="Xu P."/>
            <person name="Storey K.B."/>
            <person name="Huan P."/>
            <person name="Zhang T."/>
            <person name="Zhou Y."/>
            <person name="Zhang J."/>
            <person name="Lin C."/>
            <person name="Li X."/>
            <person name="Xing L."/>
            <person name="Huo D."/>
            <person name="Sun M."/>
            <person name="Wang L."/>
            <person name="Mercier A."/>
            <person name="Li F."/>
            <person name="Yang H."/>
            <person name="Xiang J."/>
        </authorList>
    </citation>
    <scope>NUCLEOTIDE SEQUENCE [LARGE SCALE GENOMIC DNA]</scope>
    <source>
        <strain evidence="1">Shaxun</strain>
        <tissue evidence="1">Muscle</tissue>
    </source>
</reference>
<name>A0A2G8L2E4_STIJA</name>
<dbReference type="STRING" id="307972.A0A2G8L2E4"/>
<accession>A0A2G8L2E4</accession>
<dbReference type="Proteomes" id="UP000230750">
    <property type="component" value="Unassembled WGS sequence"/>
</dbReference>
<sequence length="114" mass="13652">MAYSLPEQEISTVVHWFTQWRRFQLQDFMTDLVNKAVPPDVDSLFDAMQNFHVKDKPPTMFQCQLKLFSQWFNNWSEKERDTFVRHLGEKNPAFVQEFHTIVANRLQQQKSTNS</sequence>
<dbReference type="OrthoDB" id="6514241at2759"/>